<dbReference type="Proteomes" id="UP001296873">
    <property type="component" value="Unassembled WGS sequence"/>
</dbReference>
<dbReference type="NCBIfam" id="NF047595">
    <property type="entry name" value="IS66_ISRel24_TnpA"/>
    <property type="match status" value="1"/>
</dbReference>
<evidence type="ECO:0008006" key="5">
    <source>
        <dbReference type="Google" id="ProtNLM"/>
    </source>
</evidence>
<evidence type="ECO:0000313" key="3">
    <source>
        <dbReference type="EMBL" id="MBK1669918.1"/>
    </source>
</evidence>
<sequence>MCVASPLFREQEGLMSDRVQGNWQTDGHRYRRMELTTGTQRRRSWTLADKARIVAESFSGDRPASEVALRHGIHRNQIYNWRRELAKAATNEIEDDSPFVPVRVAPPEPETPVAEPGRHVDDTFAVEVEFAGATVRVRDGADGDLVRTVLAALSVPR</sequence>
<dbReference type="InterPro" id="IPR036388">
    <property type="entry name" value="WH-like_DNA-bd_sf"/>
</dbReference>
<organism evidence="3 4">
    <name type="scientific">Rhodovibrio sodomensis</name>
    <dbReference type="NCBI Taxonomy" id="1088"/>
    <lineage>
        <taxon>Bacteria</taxon>
        <taxon>Pseudomonadati</taxon>
        <taxon>Pseudomonadota</taxon>
        <taxon>Alphaproteobacteria</taxon>
        <taxon>Rhodospirillales</taxon>
        <taxon>Rhodovibrionaceae</taxon>
        <taxon>Rhodovibrio</taxon>
    </lineage>
</organism>
<feature type="region of interest" description="Disordered" evidence="2">
    <location>
        <begin position="97"/>
        <end position="117"/>
    </location>
</feature>
<evidence type="ECO:0000256" key="2">
    <source>
        <dbReference type="SAM" id="MobiDB-lite"/>
    </source>
</evidence>
<reference evidence="3 4" key="1">
    <citation type="journal article" date="2020" name="Microorganisms">
        <title>Osmotic Adaptation and Compatible Solute Biosynthesis of Phototrophic Bacteria as Revealed from Genome Analyses.</title>
        <authorList>
            <person name="Imhoff J.F."/>
            <person name="Rahn T."/>
            <person name="Kunzel S."/>
            <person name="Keller A."/>
            <person name="Neulinger S.C."/>
        </authorList>
    </citation>
    <scope>NUCLEOTIDE SEQUENCE [LARGE SCALE GENOMIC DNA]</scope>
    <source>
        <strain evidence="3 4">DSM 9895</strain>
    </source>
</reference>
<evidence type="ECO:0000313" key="4">
    <source>
        <dbReference type="Proteomes" id="UP001296873"/>
    </source>
</evidence>
<dbReference type="InterPro" id="IPR010921">
    <property type="entry name" value="Trp_repressor/repl_initiator"/>
</dbReference>
<dbReference type="Pfam" id="PF01527">
    <property type="entry name" value="HTH_Tnp_1"/>
    <property type="match status" value="1"/>
</dbReference>
<proteinExistence type="inferred from homology"/>
<name>A0ABS1DK99_9PROT</name>
<evidence type="ECO:0000256" key="1">
    <source>
        <dbReference type="ARBA" id="ARBA00009964"/>
    </source>
</evidence>
<dbReference type="PANTHER" id="PTHR37936:SF3">
    <property type="entry name" value="TRANSPOSASE INSC FOR INSERTION ELEMENT IS2A-RELATED"/>
    <property type="match status" value="1"/>
</dbReference>
<comment type="similarity">
    <text evidence="1">Belongs to the transposase 8 family.</text>
</comment>
<keyword evidence="4" id="KW-1185">Reference proteome</keyword>
<dbReference type="SUPFAM" id="SSF48295">
    <property type="entry name" value="TrpR-like"/>
    <property type="match status" value="1"/>
</dbReference>
<accession>A0ABS1DK99</accession>
<dbReference type="Gene3D" id="1.10.10.10">
    <property type="entry name" value="Winged helix-like DNA-binding domain superfamily/Winged helix DNA-binding domain"/>
    <property type="match status" value="1"/>
</dbReference>
<dbReference type="PANTHER" id="PTHR37936">
    <property type="entry name" value="TRANSPOSASE INSC FOR INSERTION ELEMENT IS2A-RELATED"/>
    <property type="match status" value="1"/>
</dbReference>
<dbReference type="InterPro" id="IPR002514">
    <property type="entry name" value="Transposase_8"/>
</dbReference>
<protein>
    <recommendedName>
        <fullName evidence="5">Transposase</fullName>
    </recommendedName>
</protein>
<gene>
    <name evidence="3" type="ORF">CKO28_17935</name>
</gene>
<dbReference type="EMBL" id="NRRL01000067">
    <property type="protein sequence ID" value="MBK1669918.1"/>
    <property type="molecule type" value="Genomic_DNA"/>
</dbReference>
<comment type="caution">
    <text evidence="3">The sequence shown here is derived from an EMBL/GenBank/DDBJ whole genome shotgun (WGS) entry which is preliminary data.</text>
</comment>